<comment type="caution">
    <text evidence="5">The sequence shown here is derived from an EMBL/GenBank/DDBJ whole genome shotgun (WGS) entry which is preliminary data.</text>
</comment>
<evidence type="ECO:0000313" key="6">
    <source>
        <dbReference type="Proteomes" id="UP000565078"/>
    </source>
</evidence>
<dbReference type="SUPFAM" id="SSF54686">
    <property type="entry name" value="Ribosomal protein L16p/L10e"/>
    <property type="match status" value="1"/>
</dbReference>
<evidence type="ECO:0000256" key="2">
    <source>
        <dbReference type="ARBA" id="ARBA00022980"/>
    </source>
</evidence>
<name>A0A7J4IVE1_9ARCH</name>
<evidence type="ECO:0000256" key="4">
    <source>
        <dbReference type="SAM" id="MobiDB-lite"/>
    </source>
</evidence>
<protein>
    <submittedName>
        <fullName evidence="5">50S ribosomal protein L16</fullName>
    </submittedName>
</protein>
<dbReference type="EMBL" id="DUGC01000043">
    <property type="protein sequence ID" value="HIH09498.1"/>
    <property type="molecule type" value="Genomic_DNA"/>
</dbReference>
<sequence length="238" mass="26095">MGLRPGHCYNTTKDRPYTRHAVNVHKRNYIGAVPGLKTRQWNMGDGQKQFDTIVDLKVGCGPRGAQLRDNAIESSRLMINRTLIKRVGKEGFFLKLRVYPHHILRENKQAQGAHADRIQKGMSHAFGKTIGRAARIRDGQVIFSALVMDADKDKAVESLMRAASRFPCPVTTRIGKDVESIGTKPKKTRDLVKEEEEAKAKAAEGALAAAEGEAAKEGEAAGAAKPEAKAAEKKEAKK</sequence>
<comment type="similarity">
    <text evidence="1">Belongs to the universal ribosomal protein uL16 family.</text>
</comment>
<feature type="compositionally biased region" description="Basic and acidic residues" evidence="4">
    <location>
        <begin position="226"/>
        <end position="238"/>
    </location>
</feature>
<keyword evidence="3" id="KW-0687">Ribonucleoprotein</keyword>
<evidence type="ECO:0000313" key="5">
    <source>
        <dbReference type="EMBL" id="HIH09498.1"/>
    </source>
</evidence>
<dbReference type="GO" id="GO:0006412">
    <property type="term" value="P:translation"/>
    <property type="evidence" value="ECO:0007669"/>
    <property type="project" value="InterPro"/>
</dbReference>
<dbReference type="AlphaFoldDB" id="A0A7J4IVE1"/>
<dbReference type="Proteomes" id="UP000565078">
    <property type="component" value="Unassembled WGS sequence"/>
</dbReference>
<proteinExistence type="inferred from homology"/>
<gene>
    <name evidence="5" type="ORF">HA254_02400</name>
</gene>
<dbReference type="InterPro" id="IPR036920">
    <property type="entry name" value="Ribosomal_uL16_sf"/>
</dbReference>
<keyword evidence="2 5" id="KW-0689">Ribosomal protein</keyword>
<organism evidence="5 6">
    <name type="scientific">Candidatus Iainarchaeum sp</name>
    <dbReference type="NCBI Taxonomy" id="3101447"/>
    <lineage>
        <taxon>Archaea</taxon>
        <taxon>Candidatus Iainarchaeota</taxon>
        <taxon>Candidatus Iainarchaeia</taxon>
        <taxon>Candidatus Iainarchaeales</taxon>
        <taxon>Candidatus Iainarchaeaceae</taxon>
        <taxon>Candidatus Iainarchaeum</taxon>
    </lineage>
</organism>
<feature type="compositionally biased region" description="Low complexity" evidence="4">
    <location>
        <begin position="203"/>
        <end position="212"/>
    </location>
</feature>
<dbReference type="GO" id="GO:0005840">
    <property type="term" value="C:ribosome"/>
    <property type="evidence" value="ECO:0007669"/>
    <property type="project" value="UniProtKB-KW"/>
</dbReference>
<evidence type="ECO:0000256" key="1">
    <source>
        <dbReference type="ARBA" id="ARBA00008931"/>
    </source>
</evidence>
<dbReference type="PANTHER" id="PTHR11726">
    <property type="entry name" value="60S RIBOSOMAL PROTEIN L10"/>
    <property type="match status" value="1"/>
</dbReference>
<feature type="region of interest" description="Disordered" evidence="4">
    <location>
        <begin position="182"/>
        <end position="238"/>
    </location>
</feature>
<dbReference type="InterPro" id="IPR001197">
    <property type="entry name" value="Ribosomal_uL16_euk_arch"/>
</dbReference>
<dbReference type="GO" id="GO:1990904">
    <property type="term" value="C:ribonucleoprotein complex"/>
    <property type="evidence" value="ECO:0007669"/>
    <property type="project" value="UniProtKB-KW"/>
</dbReference>
<dbReference type="GO" id="GO:0003735">
    <property type="term" value="F:structural constituent of ribosome"/>
    <property type="evidence" value="ECO:0007669"/>
    <property type="project" value="InterPro"/>
</dbReference>
<dbReference type="InterPro" id="IPR047873">
    <property type="entry name" value="Ribosomal_uL16"/>
</dbReference>
<reference evidence="6" key="1">
    <citation type="journal article" date="2020" name="bioRxiv">
        <title>A rank-normalized archaeal taxonomy based on genome phylogeny resolves widespread incomplete and uneven classifications.</title>
        <authorList>
            <person name="Rinke C."/>
            <person name="Chuvochina M."/>
            <person name="Mussig A.J."/>
            <person name="Chaumeil P.-A."/>
            <person name="Waite D.W."/>
            <person name="Whitman W.B."/>
            <person name="Parks D.H."/>
            <person name="Hugenholtz P."/>
        </authorList>
    </citation>
    <scope>NUCLEOTIDE SEQUENCE [LARGE SCALE GENOMIC DNA]</scope>
</reference>
<accession>A0A7J4IVE1</accession>
<dbReference type="Pfam" id="PF00252">
    <property type="entry name" value="Ribosomal_L16"/>
    <property type="match status" value="1"/>
</dbReference>
<evidence type="ECO:0000256" key="3">
    <source>
        <dbReference type="ARBA" id="ARBA00023274"/>
    </source>
</evidence>
<dbReference type="NCBIfam" id="NF003239">
    <property type="entry name" value="PRK04199.1-4"/>
    <property type="match status" value="1"/>
</dbReference>
<dbReference type="Gene3D" id="3.90.1170.10">
    <property type="entry name" value="Ribosomal protein L10e/L16"/>
    <property type="match status" value="1"/>
</dbReference>
<feature type="compositionally biased region" description="Basic and acidic residues" evidence="4">
    <location>
        <begin position="188"/>
        <end position="202"/>
    </location>
</feature>